<dbReference type="SUPFAM" id="SSF46689">
    <property type="entry name" value="Homeodomain-like"/>
    <property type="match status" value="1"/>
</dbReference>
<feature type="domain" description="DUF4817" evidence="3">
    <location>
        <begin position="5"/>
        <end position="61"/>
    </location>
</feature>
<sequence length="109" mass="12810">MDQWSVQHRVFAYDTFIKNGESVIKTQRIFRRHFNIARNDTVPSRNTLLRWVHKFRTTGTVSKKKPPGPARTVRTPDNIARVRTALMRSPGRSARRHAQELRMKLDSVR</sequence>
<dbReference type="InterPro" id="IPR032135">
    <property type="entry name" value="DUF4817"/>
</dbReference>
<protein>
    <recommendedName>
        <fullName evidence="3">DUF4817 domain-containing protein</fullName>
    </recommendedName>
</protein>
<evidence type="ECO:0000256" key="2">
    <source>
        <dbReference type="SAM" id="MobiDB-lite"/>
    </source>
</evidence>
<evidence type="ECO:0000256" key="1">
    <source>
        <dbReference type="ARBA" id="ARBA00004123"/>
    </source>
</evidence>
<evidence type="ECO:0000259" key="3">
    <source>
        <dbReference type="Pfam" id="PF16087"/>
    </source>
</evidence>
<reference evidence="5" key="1">
    <citation type="submission" date="2015-11" db="EMBL/GenBank/DDBJ databases">
        <title>De novo transcriptome assembly of four potential Pierce s Disease insect vectors from Arizona vineyards.</title>
        <authorList>
            <person name="Tassone E.E."/>
        </authorList>
    </citation>
    <scope>NUCLEOTIDE SEQUENCE</scope>
</reference>
<feature type="compositionally biased region" description="Basic and acidic residues" evidence="2">
    <location>
        <begin position="97"/>
        <end position="109"/>
    </location>
</feature>
<feature type="region of interest" description="Disordered" evidence="2">
    <location>
        <begin position="89"/>
        <end position="109"/>
    </location>
</feature>
<dbReference type="InterPro" id="IPR009057">
    <property type="entry name" value="Homeodomain-like_sf"/>
</dbReference>
<dbReference type="Pfam" id="PF16087">
    <property type="entry name" value="DUF4817"/>
    <property type="match status" value="1"/>
</dbReference>
<accession>A0A1B6JA62</accession>
<feature type="non-terminal residue" evidence="5">
    <location>
        <position position="109"/>
    </location>
</feature>
<evidence type="ECO:0000313" key="4">
    <source>
        <dbReference type="EMBL" id="JAS88912.1"/>
    </source>
</evidence>
<organism evidence="5">
    <name type="scientific">Homalodisca liturata</name>
    <dbReference type="NCBI Taxonomy" id="320908"/>
    <lineage>
        <taxon>Eukaryota</taxon>
        <taxon>Metazoa</taxon>
        <taxon>Ecdysozoa</taxon>
        <taxon>Arthropoda</taxon>
        <taxon>Hexapoda</taxon>
        <taxon>Insecta</taxon>
        <taxon>Pterygota</taxon>
        <taxon>Neoptera</taxon>
        <taxon>Paraneoptera</taxon>
        <taxon>Hemiptera</taxon>
        <taxon>Auchenorrhyncha</taxon>
        <taxon>Membracoidea</taxon>
        <taxon>Cicadellidae</taxon>
        <taxon>Cicadellinae</taxon>
        <taxon>Proconiini</taxon>
        <taxon>Homalodisca</taxon>
    </lineage>
</organism>
<comment type="subcellular location">
    <subcellularLocation>
        <location evidence="1">Nucleus</location>
    </subcellularLocation>
</comment>
<gene>
    <name evidence="4" type="ORF">g.11542</name>
    <name evidence="5" type="ORF">g.11544</name>
</gene>
<dbReference type="AlphaFoldDB" id="A0A1B6JA62"/>
<evidence type="ECO:0000313" key="5">
    <source>
        <dbReference type="EMBL" id="JAS96114.1"/>
    </source>
</evidence>
<name>A0A1B6JA62_9HEMI</name>
<dbReference type="EMBL" id="GECU01018794">
    <property type="protein sequence ID" value="JAS88912.1"/>
    <property type="molecule type" value="Transcribed_RNA"/>
</dbReference>
<proteinExistence type="predicted"/>
<dbReference type="EMBL" id="GECU01011592">
    <property type="protein sequence ID" value="JAS96114.1"/>
    <property type="molecule type" value="Transcribed_RNA"/>
</dbReference>
<dbReference type="GO" id="GO:0005634">
    <property type="term" value="C:nucleus"/>
    <property type="evidence" value="ECO:0007669"/>
    <property type="project" value="UniProtKB-SubCell"/>
</dbReference>